<gene>
    <name evidence="3" type="ORF">QLQ12_46785</name>
</gene>
<dbReference type="EMBL" id="JASCTH010000091">
    <property type="protein sequence ID" value="MDI6106087.1"/>
    <property type="molecule type" value="Genomic_DNA"/>
</dbReference>
<feature type="region of interest" description="Disordered" evidence="1">
    <location>
        <begin position="226"/>
        <end position="269"/>
    </location>
</feature>
<comment type="caution">
    <text evidence="3">The sequence shown here is derived from an EMBL/GenBank/DDBJ whole genome shotgun (WGS) entry which is preliminary data.</text>
</comment>
<feature type="transmembrane region" description="Helical" evidence="2">
    <location>
        <begin position="24"/>
        <end position="44"/>
    </location>
</feature>
<keyword evidence="2" id="KW-0812">Transmembrane</keyword>
<keyword evidence="2" id="KW-1133">Transmembrane helix</keyword>
<reference evidence="3 4" key="1">
    <citation type="submission" date="2023-05" db="EMBL/GenBank/DDBJ databases">
        <title>Actinoplanes sp. NEAU-A12 genome sequencing.</title>
        <authorList>
            <person name="Wang Z.-S."/>
        </authorList>
    </citation>
    <scope>NUCLEOTIDE SEQUENCE [LARGE SCALE GENOMIC DNA]</scope>
    <source>
        <strain evidence="3 4">NEAU-A12</strain>
    </source>
</reference>
<keyword evidence="2" id="KW-0472">Membrane</keyword>
<evidence type="ECO:0000313" key="4">
    <source>
        <dbReference type="Proteomes" id="UP001241758"/>
    </source>
</evidence>
<evidence type="ECO:0000256" key="1">
    <source>
        <dbReference type="SAM" id="MobiDB-lite"/>
    </source>
</evidence>
<evidence type="ECO:0000256" key="2">
    <source>
        <dbReference type="SAM" id="Phobius"/>
    </source>
</evidence>
<organism evidence="3 4">
    <name type="scientific">Actinoplanes sandaracinus</name>
    <dbReference type="NCBI Taxonomy" id="3045177"/>
    <lineage>
        <taxon>Bacteria</taxon>
        <taxon>Bacillati</taxon>
        <taxon>Actinomycetota</taxon>
        <taxon>Actinomycetes</taxon>
        <taxon>Micromonosporales</taxon>
        <taxon>Micromonosporaceae</taxon>
        <taxon>Actinoplanes</taxon>
    </lineage>
</organism>
<keyword evidence="4" id="KW-1185">Reference proteome</keyword>
<evidence type="ECO:0000313" key="3">
    <source>
        <dbReference type="EMBL" id="MDI6106087.1"/>
    </source>
</evidence>
<proteinExistence type="predicted"/>
<dbReference type="Proteomes" id="UP001241758">
    <property type="component" value="Unassembled WGS sequence"/>
</dbReference>
<dbReference type="RefSeq" id="WP_282767544.1">
    <property type="nucleotide sequence ID" value="NZ_JASCTH010000091.1"/>
</dbReference>
<protein>
    <submittedName>
        <fullName evidence="3">Uncharacterized protein</fullName>
    </submittedName>
</protein>
<accession>A0ABT6X2B5</accession>
<sequence length="269" mass="29606">MADPTHGQDPSRMDVAQILLQEPAVLAIWIILIALTGPALAVLASPEGVRRPGQALRHTAETLRGYHTHHHRRQTADTTRYAQEITAAAHHATATAQRWHQHWQQTQHNLDNAWQAWQDADARLARSRAAAAFPVPQTAATPAQYAERERFLHRTLLAAARNGQLPINTVADALTGRGDWDPRLHPAEQELQIHRAAAAYLAQRYQQAAAAERLAWHDTQLAAATRDSLRTEAATTTQAPDTRHQPAGTLAHHPAKTAKTLPAHVTRAA</sequence>
<name>A0ABT6X2B5_9ACTN</name>